<protein>
    <submittedName>
        <fullName evidence="2">Uncharacterized protein</fullName>
    </submittedName>
</protein>
<dbReference type="AlphaFoldDB" id="A0A644UJJ3"/>
<evidence type="ECO:0000313" key="2">
    <source>
        <dbReference type="EMBL" id="MPL79071.1"/>
    </source>
</evidence>
<evidence type="ECO:0000256" key="1">
    <source>
        <dbReference type="SAM" id="Phobius"/>
    </source>
</evidence>
<name>A0A644UJJ3_9ZZZZ</name>
<comment type="caution">
    <text evidence="2">The sequence shown here is derived from an EMBL/GenBank/DDBJ whole genome shotgun (WGS) entry which is preliminary data.</text>
</comment>
<sequence>MKPSFNKALYRTISNELRVGSLVFYILAIGIGMLFNYTKYNNFDINIFQYSDVLDFLIIPFSDLLILLFTIMSILIVYGIYQLDAWWQKRFPGPYSKFNFRLDSKPWFDAYRQISFLLIFLLYLVIAANIYGKVLRNQIEESSPIALQFTDNENITGRYIGKTKDVLFFIDHQNNVKATPLVNLKMYGTQPISKRSSFLQ</sequence>
<gene>
    <name evidence="2" type="ORF">SDC9_24946</name>
</gene>
<keyword evidence="1" id="KW-1133">Transmembrane helix</keyword>
<proteinExistence type="predicted"/>
<keyword evidence="1" id="KW-0472">Membrane</keyword>
<feature type="transmembrane region" description="Helical" evidence="1">
    <location>
        <begin position="114"/>
        <end position="132"/>
    </location>
</feature>
<keyword evidence="1" id="KW-0812">Transmembrane</keyword>
<dbReference type="EMBL" id="VSSQ01000123">
    <property type="protein sequence ID" value="MPL79071.1"/>
    <property type="molecule type" value="Genomic_DNA"/>
</dbReference>
<accession>A0A644UJJ3</accession>
<feature type="transmembrane region" description="Helical" evidence="1">
    <location>
        <begin position="21"/>
        <end position="38"/>
    </location>
</feature>
<reference evidence="2" key="1">
    <citation type="submission" date="2019-08" db="EMBL/GenBank/DDBJ databases">
        <authorList>
            <person name="Kucharzyk K."/>
            <person name="Murdoch R.W."/>
            <person name="Higgins S."/>
            <person name="Loffler F."/>
        </authorList>
    </citation>
    <scope>NUCLEOTIDE SEQUENCE</scope>
</reference>
<organism evidence="2">
    <name type="scientific">bioreactor metagenome</name>
    <dbReference type="NCBI Taxonomy" id="1076179"/>
    <lineage>
        <taxon>unclassified sequences</taxon>
        <taxon>metagenomes</taxon>
        <taxon>ecological metagenomes</taxon>
    </lineage>
</organism>
<feature type="transmembrane region" description="Helical" evidence="1">
    <location>
        <begin position="58"/>
        <end position="81"/>
    </location>
</feature>